<dbReference type="AlphaFoldDB" id="D4M1T8"/>
<evidence type="ECO:0000313" key="1">
    <source>
        <dbReference type="EMBL" id="CBL25200.1"/>
    </source>
</evidence>
<organism evidence="1 2">
    <name type="scientific">[Ruminococcus] torques L2-14</name>
    <dbReference type="NCBI Taxonomy" id="657313"/>
    <lineage>
        <taxon>Bacteria</taxon>
        <taxon>Bacillati</taxon>
        <taxon>Bacillota</taxon>
        <taxon>Clostridia</taxon>
        <taxon>Lachnospirales</taxon>
        <taxon>Lachnospiraceae</taxon>
        <taxon>Mediterraneibacter</taxon>
    </lineage>
</organism>
<dbReference type="PATRIC" id="fig|657313.3.peg.119"/>
<reference evidence="1 2" key="2">
    <citation type="submission" date="2010-03" db="EMBL/GenBank/DDBJ databases">
        <authorList>
            <person name="Pajon A."/>
        </authorList>
    </citation>
    <scope>NUCLEOTIDE SEQUENCE [LARGE SCALE GENOMIC DNA]</scope>
    <source>
        <strain evidence="1 2">L2-14</strain>
    </source>
</reference>
<evidence type="ECO:0008006" key="3">
    <source>
        <dbReference type="Google" id="ProtNLM"/>
    </source>
</evidence>
<accession>D4M1T8</accession>
<dbReference type="Pfam" id="PF18143">
    <property type="entry name" value="HAD_SAK_2"/>
    <property type="match status" value="1"/>
</dbReference>
<gene>
    <name evidence="1" type="ORF">RTO_04340</name>
</gene>
<dbReference type="RefSeq" id="WP_015527840.1">
    <property type="nucleotide sequence ID" value="NC_021015.1"/>
</dbReference>
<sequence>MRFVVFLDIDGVLNTRTTVKRTPYGYTGIDDARVKILANAIEKCGGGDIVLSSDWKVMDRNHEDYRYLVSKLGQCGLEISDHTIDKERKRGLGVKEYLELHPEIEEFVILDDQKFDFEHYKKIWERLLITNGIERAEFASRTPAVEAILFRDYIKA</sequence>
<reference evidence="1 2" key="1">
    <citation type="submission" date="2010-03" db="EMBL/GenBank/DDBJ databases">
        <title>The genome sequence of Ruminococcus torques L2-14.</title>
        <authorList>
            <consortium name="metaHIT consortium -- http://www.metahit.eu/"/>
            <person name="Pajon A."/>
            <person name="Turner K."/>
            <person name="Parkhill J."/>
            <person name="Duncan S."/>
            <person name="Flint H."/>
        </authorList>
    </citation>
    <scope>NUCLEOTIDE SEQUENCE [LARGE SCALE GENOMIC DNA]</scope>
    <source>
        <strain evidence="1 2">L2-14</strain>
    </source>
</reference>
<name>D4M1T8_9FIRM</name>
<dbReference type="HOGENOM" id="CLU_1683585_0_0_9"/>
<evidence type="ECO:0000313" key="2">
    <source>
        <dbReference type="Proteomes" id="UP000008956"/>
    </source>
</evidence>
<protein>
    <recommendedName>
        <fullName evidence="3">Polynucleotide kinase</fullName>
    </recommendedName>
</protein>
<proteinExistence type="predicted"/>
<dbReference type="EMBL" id="FP929055">
    <property type="protein sequence ID" value="CBL25200.1"/>
    <property type="molecule type" value="Genomic_DNA"/>
</dbReference>
<dbReference type="KEGG" id="rto:RTO_04340"/>
<dbReference type="Proteomes" id="UP000008956">
    <property type="component" value="Chromosome"/>
</dbReference>